<dbReference type="VEuPathDB" id="TrichDB:TVAG_118920"/>
<reference evidence="2" key="1">
    <citation type="submission" date="2006-10" db="EMBL/GenBank/DDBJ databases">
        <authorList>
            <person name="Amadeo P."/>
            <person name="Zhao Q."/>
            <person name="Wortman J."/>
            <person name="Fraser-Liggett C."/>
            <person name="Carlton J."/>
        </authorList>
    </citation>
    <scope>NUCLEOTIDE SEQUENCE</scope>
    <source>
        <strain evidence="2">G3</strain>
    </source>
</reference>
<dbReference type="AlphaFoldDB" id="A2D740"/>
<dbReference type="KEGG" id="tva:4720747"/>
<dbReference type="RefSeq" id="XP_001276805.1">
    <property type="nucleotide sequence ID" value="XM_001276804.1"/>
</dbReference>
<evidence type="ECO:0000313" key="2">
    <source>
        <dbReference type="EMBL" id="EAY23557.1"/>
    </source>
</evidence>
<gene>
    <name evidence="2" type="ORF">TVAG_118920</name>
</gene>
<accession>A2D740</accession>
<organism evidence="2 3">
    <name type="scientific">Trichomonas vaginalis (strain ATCC PRA-98 / G3)</name>
    <dbReference type="NCBI Taxonomy" id="412133"/>
    <lineage>
        <taxon>Eukaryota</taxon>
        <taxon>Metamonada</taxon>
        <taxon>Parabasalia</taxon>
        <taxon>Trichomonadida</taxon>
        <taxon>Trichomonadidae</taxon>
        <taxon>Trichomonas</taxon>
    </lineage>
</organism>
<evidence type="ECO:0000256" key="1">
    <source>
        <dbReference type="SAM" id="MobiDB-lite"/>
    </source>
</evidence>
<sequence length="840" mass="95255">MPAETIIYTNLETFVPKLFEKPSLTNDLNKLLSSFFISISAVFKLYTAQSEFVADILSSICKLLETITQFSSKAELEVQTYKELFYVVVGIMDFLLINENQTINTTTQQTYIKTLMDILLVLSLERDQFWNDTKNIWIEWNKNNMFTCVLCQQFERYTFEYLKIHFEDDKNATSWLPGELEFDLNAITRLLDVSKVVKIADFVKNYTTTMNRLNSKVSSLCKSKSNIFSSKFPVSIIAAYFIDKSLDILSRSVSVDLLNELISLISYCGYTKETYPFVERTIQVINSIISKFISSSTNASEKLSFISIYYNPNFVPYMTISNHALNLAHIIIGGFTEYNGVVQIYKFLSIFNCISHIPQFKFSSKSIQTLYQNAKRDKNEVKSVIPALKIIYSNGTDEDAANIFTSILDEITSLDEDLLSSVYTLFSALPYSNNADRTKKFFPQEKLKHFVEEASKSSKVVPPALLLALIEISAYSEHLITGLSKSKDTFEKFPELLYLLTQARIKKLKFEVRWDNSIPSDTFIVNDKLYTVSGGDDNHYTIVVRDAGGVSVLTLDELLTDTGKNPTLVDLPKGTASPAHAMQVLQIDVPQTPEISTEDIPSPEPVKSLTMKPFGPVPRNPGRPPIFDVLRMLDLISNPEVRILPRSNNTIKTLNELDQTPSLPTIDVPIYYINQISKSFGIEANNEVLAKFFNSFTKEDTSLNYTRYLLTTNTVRFAFASKENKPSPFGIVFNNSVLDIKEESMKDLPHKIILSITPLGQSMFKVQLHRNSLSIPMAIDGKIPQIVSIRSMAFIFVYFGHLAISDNYDIYASQVKKRKDIISKINEGMTPIDFLCDIQA</sequence>
<dbReference type="VEuPathDB" id="TrichDB:TVAGG3_0991540"/>
<dbReference type="Proteomes" id="UP000001542">
    <property type="component" value="Unassembled WGS sequence"/>
</dbReference>
<dbReference type="EMBL" id="DS113177">
    <property type="protein sequence ID" value="EAY23557.1"/>
    <property type="molecule type" value="Genomic_DNA"/>
</dbReference>
<dbReference type="InParanoid" id="A2D740"/>
<protein>
    <submittedName>
        <fullName evidence="2">Uncharacterized protein</fullName>
    </submittedName>
</protein>
<feature type="region of interest" description="Disordered" evidence="1">
    <location>
        <begin position="595"/>
        <end position="617"/>
    </location>
</feature>
<dbReference type="OrthoDB" id="10685592at2759"/>
<name>A2D740_TRIV3</name>
<evidence type="ECO:0000313" key="3">
    <source>
        <dbReference type="Proteomes" id="UP000001542"/>
    </source>
</evidence>
<proteinExistence type="predicted"/>
<keyword evidence="3" id="KW-1185">Reference proteome</keyword>
<reference evidence="2" key="2">
    <citation type="journal article" date="2007" name="Science">
        <title>Draft genome sequence of the sexually transmitted pathogen Trichomonas vaginalis.</title>
        <authorList>
            <person name="Carlton J.M."/>
            <person name="Hirt R.P."/>
            <person name="Silva J.C."/>
            <person name="Delcher A.L."/>
            <person name="Schatz M."/>
            <person name="Zhao Q."/>
            <person name="Wortman J.R."/>
            <person name="Bidwell S.L."/>
            <person name="Alsmark U.C.M."/>
            <person name="Besteiro S."/>
            <person name="Sicheritz-Ponten T."/>
            <person name="Noel C.J."/>
            <person name="Dacks J.B."/>
            <person name="Foster P.G."/>
            <person name="Simillion C."/>
            <person name="Van de Peer Y."/>
            <person name="Miranda-Saavedra D."/>
            <person name="Barton G.J."/>
            <person name="Westrop G.D."/>
            <person name="Mueller S."/>
            <person name="Dessi D."/>
            <person name="Fiori P.L."/>
            <person name="Ren Q."/>
            <person name="Paulsen I."/>
            <person name="Zhang H."/>
            <person name="Bastida-Corcuera F.D."/>
            <person name="Simoes-Barbosa A."/>
            <person name="Brown M.T."/>
            <person name="Hayes R.D."/>
            <person name="Mukherjee M."/>
            <person name="Okumura C.Y."/>
            <person name="Schneider R."/>
            <person name="Smith A.J."/>
            <person name="Vanacova S."/>
            <person name="Villalvazo M."/>
            <person name="Haas B.J."/>
            <person name="Pertea M."/>
            <person name="Feldblyum T.V."/>
            <person name="Utterback T.R."/>
            <person name="Shu C.L."/>
            <person name="Osoegawa K."/>
            <person name="de Jong P.J."/>
            <person name="Hrdy I."/>
            <person name="Horvathova L."/>
            <person name="Zubacova Z."/>
            <person name="Dolezal P."/>
            <person name="Malik S.B."/>
            <person name="Logsdon J.M. Jr."/>
            <person name="Henze K."/>
            <person name="Gupta A."/>
            <person name="Wang C.C."/>
            <person name="Dunne R.L."/>
            <person name="Upcroft J.A."/>
            <person name="Upcroft P."/>
            <person name="White O."/>
            <person name="Salzberg S.L."/>
            <person name="Tang P."/>
            <person name="Chiu C.-H."/>
            <person name="Lee Y.-S."/>
            <person name="Embley T.M."/>
            <person name="Coombs G.H."/>
            <person name="Mottram J.C."/>
            <person name="Tachezy J."/>
            <person name="Fraser-Liggett C.M."/>
            <person name="Johnson P.J."/>
        </authorList>
    </citation>
    <scope>NUCLEOTIDE SEQUENCE [LARGE SCALE GENOMIC DNA]</scope>
    <source>
        <strain evidence="2">G3</strain>
    </source>
</reference>